<dbReference type="PANTHER" id="PTHR13477">
    <property type="entry name" value="MITOCHONDRIAL 39S RIBOSOMAL PROTEIN L49"/>
    <property type="match status" value="1"/>
</dbReference>
<proteinExistence type="inferred from homology"/>
<dbReference type="AlphaFoldDB" id="A0A8J8NHY9"/>
<evidence type="ECO:0000256" key="4">
    <source>
        <dbReference type="ARBA" id="ARBA00023128"/>
    </source>
</evidence>
<name>A0A8J8NHY9_HALGN</name>
<protein>
    <recommendedName>
        <fullName evidence="6">Large ribosomal subunit protein mL49</fullName>
    </recommendedName>
</protein>
<evidence type="ECO:0000313" key="8">
    <source>
        <dbReference type="Proteomes" id="UP000785679"/>
    </source>
</evidence>
<accession>A0A8J8NHY9</accession>
<dbReference type="EMBL" id="RRYP01015691">
    <property type="protein sequence ID" value="TNV75398.1"/>
    <property type="molecule type" value="Genomic_DNA"/>
</dbReference>
<dbReference type="Proteomes" id="UP000785679">
    <property type="component" value="Unassembled WGS sequence"/>
</dbReference>
<keyword evidence="8" id="KW-1185">Reference proteome</keyword>
<dbReference type="Pfam" id="PF05046">
    <property type="entry name" value="Img2"/>
    <property type="match status" value="1"/>
</dbReference>
<dbReference type="PANTHER" id="PTHR13477:SF0">
    <property type="entry name" value="LARGE RIBOSOMAL SUBUNIT PROTEIN ML49"/>
    <property type="match status" value="1"/>
</dbReference>
<evidence type="ECO:0000256" key="2">
    <source>
        <dbReference type="ARBA" id="ARBA00005677"/>
    </source>
</evidence>
<evidence type="ECO:0000256" key="3">
    <source>
        <dbReference type="ARBA" id="ARBA00022980"/>
    </source>
</evidence>
<evidence type="ECO:0000256" key="5">
    <source>
        <dbReference type="ARBA" id="ARBA00023274"/>
    </source>
</evidence>
<comment type="subcellular location">
    <subcellularLocation>
        <location evidence="1">Mitochondrion</location>
    </subcellularLocation>
</comment>
<gene>
    <name evidence="7" type="ORF">FGO68_gene16241</name>
</gene>
<evidence type="ECO:0000256" key="1">
    <source>
        <dbReference type="ARBA" id="ARBA00004173"/>
    </source>
</evidence>
<keyword evidence="4" id="KW-0496">Mitochondrion</keyword>
<keyword evidence="3" id="KW-0689">Ribosomal protein</keyword>
<dbReference type="OrthoDB" id="19439at2759"/>
<dbReference type="InterPro" id="IPR007740">
    <property type="entry name" value="Ribosomal_mL49"/>
</dbReference>
<dbReference type="GO" id="GO:0006412">
    <property type="term" value="P:translation"/>
    <property type="evidence" value="ECO:0007669"/>
    <property type="project" value="InterPro"/>
</dbReference>
<sequence>MTQAPLPLKFKLHPLPTPDTTFAEPLGLVEELPFNIERTHKGNVPVYTDYRVGGMRKVTVVRKITGDIDEFKMELAKVVSNAPIEEKMGRIEINGMHSDKVKLWLRRLGF</sequence>
<keyword evidence="5" id="KW-0687">Ribonucleoprotein</keyword>
<comment type="caution">
    <text evidence="7">The sequence shown here is derived from an EMBL/GenBank/DDBJ whole genome shotgun (WGS) entry which is preliminary data.</text>
</comment>
<reference evidence="7" key="1">
    <citation type="submission" date="2019-06" db="EMBL/GenBank/DDBJ databases">
        <authorList>
            <person name="Zheng W."/>
        </authorList>
    </citation>
    <scope>NUCLEOTIDE SEQUENCE</scope>
    <source>
        <strain evidence="7">QDHG01</strain>
    </source>
</reference>
<comment type="similarity">
    <text evidence="2">Belongs to the mitochondrion-specific ribosomal protein mL49 family.</text>
</comment>
<dbReference type="GO" id="GO:0005762">
    <property type="term" value="C:mitochondrial large ribosomal subunit"/>
    <property type="evidence" value="ECO:0007669"/>
    <property type="project" value="TreeGrafter"/>
</dbReference>
<dbReference type="GO" id="GO:0003735">
    <property type="term" value="F:structural constituent of ribosome"/>
    <property type="evidence" value="ECO:0007669"/>
    <property type="project" value="InterPro"/>
</dbReference>
<dbReference type="Gene3D" id="3.30.780.10">
    <property type="entry name" value="SUI1-like domain"/>
    <property type="match status" value="1"/>
</dbReference>
<evidence type="ECO:0000256" key="6">
    <source>
        <dbReference type="ARBA" id="ARBA00035191"/>
    </source>
</evidence>
<organism evidence="7 8">
    <name type="scientific">Halteria grandinella</name>
    <dbReference type="NCBI Taxonomy" id="5974"/>
    <lineage>
        <taxon>Eukaryota</taxon>
        <taxon>Sar</taxon>
        <taxon>Alveolata</taxon>
        <taxon>Ciliophora</taxon>
        <taxon>Intramacronucleata</taxon>
        <taxon>Spirotrichea</taxon>
        <taxon>Stichotrichia</taxon>
        <taxon>Sporadotrichida</taxon>
        <taxon>Halteriidae</taxon>
        <taxon>Halteria</taxon>
    </lineage>
</organism>
<evidence type="ECO:0000313" key="7">
    <source>
        <dbReference type="EMBL" id="TNV75398.1"/>
    </source>
</evidence>